<evidence type="ECO:0000256" key="2">
    <source>
        <dbReference type="ARBA" id="ARBA00022722"/>
    </source>
</evidence>
<name>A0A9D4VSX0_PEA</name>
<gene>
    <name evidence="7" type="ORF">KIW84_074637</name>
</gene>
<dbReference type="Gramene" id="Psat7g148720.1">
    <property type="protein sequence ID" value="Psat7g148720.1.cds"/>
    <property type="gene ID" value="Psat7g148720"/>
</dbReference>
<sequence length="214" mass="24483">MKLLPSLLFSMFFLHFYFYYSASINFDYFMLAETWPKSFCKKNQCIPNVPLEFTVHGLWPKNNTRPHTYECSTDPNLVDDMDTKLNKVWPSLTGNNKKFWNQEWKRHGTCSKMSSVNYFNHAIVLYEKNNIKDILKKPLTPGGAAALTPGGAANSADIQMLIKSVTGFEPQLDCEKNSADLLEVRLCFDTDLSNPTYISCPSHLVCPRRINLPL</sequence>
<keyword evidence="5" id="KW-0456">Lyase</keyword>
<keyword evidence="4" id="KW-0378">Hydrolase</keyword>
<evidence type="ECO:0000313" key="8">
    <source>
        <dbReference type="Proteomes" id="UP001058974"/>
    </source>
</evidence>
<dbReference type="AlphaFoldDB" id="A0A9D4VSX0"/>
<dbReference type="GO" id="GO:0005576">
    <property type="term" value="C:extracellular region"/>
    <property type="evidence" value="ECO:0007669"/>
    <property type="project" value="TreeGrafter"/>
</dbReference>
<comment type="similarity">
    <text evidence="1 6">Belongs to the RNase T2 family.</text>
</comment>
<protein>
    <submittedName>
        <fullName evidence="7">Uncharacterized protein</fullName>
    </submittedName>
</protein>
<dbReference type="OrthoDB" id="967166at2759"/>
<dbReference type="GO" id="GO:0016787">
    <property type="term" value="F:hydrolase activity"/>
    <property type="evidence" value="ECO:0007669"/>
    <property type="project" value="UniProtKB-KW"/>
</dbReference>
<dbReference type="PROSITE" id="PS00530">
    <property type="entry name" value="RNASE_T2_1"/>
    <property type="match status" value="1"/>
</dbReference>
<evidence type="ECO:0000256" key="4">
    <source>
        <dbReference type="ARBA" id="ARBA00022801"/>
    </source>
</evidence>
<dbReference type="SUPFAM" id="SSF55895">
    <property type="entry name" value="Ribonuclease Rh-like"/>
    <property type="match status" value="1"/>
</dbReference>
<evidence type="ECO:0000313" key="7">
    <source>
        <dbReference type="EMBL" id="KAI5389051.1"/>
    </source>
</evidence>
<dbReference type="EMBL" id="JAMSHJ010000007">
    <property type="protein sequence ID" value="KAI5389051.1"/>
    <property type="molecule type" value="Genomic_DNA"/>
</dbReference>
<dbReference type="Pfam" id="PF00445">
    <property type="entry name" value="Ribonuclease_T2"/>
    <property type="match status" value="1"/>
</dbReference>
<dbReference type="Gramene" id="PSAT_LOCUS30516_t1">
    <property type="protein sequence ID" value="CAL5212144.1"/>
    <property type="gene ID" value="PSAT_LOCUS30516"/>
</dbReference>
<dbReference type="GO" id="GO:0033897">
    <property type="term" value="F:ribonuclease T2 activity"/>
    <property type="evidence" value="ECO:0007669"/>
    <property type="project" value="InterPro"/>
</dbReference>
<dbReference type="Gene3D" id="3.90.730.10">
    <property type="entry name" value="Ribonuclease T2-like"/>
    <property type="match status" value="1"/>
</dbReference>
<dbReference type="InterPro" id="IPR036430">
    <property type="entry name" value="RNase_T2-like_sf"/>
</dbReference>
<reference evidence="7 8" key="1">
    <citation type="journal article" date="2022" name="Nat. Genet.">
        <title>Improved pea reference genome and pan-genome highlight genomic features and evolutionary characteristics.</title>
        <authorList>
            <person name="Yang T."/>
            <person name="Liu R."/>
            <person name="Luo Y."/>
            <person name="Hu S."/>
            <person name="Wang D."/>
            <person name="Wang C."/>
            <person name="Pandey M.K."/>
            <person name="Ge S."/>
            <person name="Xu Q."/>
            <person name="Li N."/>
            <person name="Li G."/>
            <person name="Huang Y."/>
            <person name="Saxena R.K."/>
            <person name="Ji Y."/>
            <person name="Li M."/>
            <person name="Yan X."/>
            <person name="He Y."/>
            <person name="Liu Y."/>
            <person name="Wang X."/>
            <person name="Xiang C."/>
            <person name="Varshney R.K."/>
            <person name="Ding H."/>
            <person name="Gao S."/>
            <person name="Zong X."/>
        </authorList>
    </citation>
    <scope>NUCLEOTIDE SEQUENCE [LARGE SCALE GENOMIC DNA]</scope>
    <source>
        <strain evidence="7 8">cv. Zhongwan 6</strain>
    </source>
</reference>
<evidence type="ECO:0000256" key="1">
    <source>
        <dbReference type="ARBA" id="ARBA00007469"/>
    </source>
</evidence>
<evidence type="ECO:0000256" key="5">
    <source>
        <dbReference type="ARBA" id="ARBA00023239"/>
    </source>
</evidence>
<organism evidence="7 8">
    <name type="scientific">Pisum sativum</name>
    <name type="common">Garden pea</name>
    <name type="synonym">Lathyrus oleraceus</name>
    <dbReference type="NCBI Taxonomy" id="3888"/>
    <lineage>
        <taxon>Eukaryota</taxon>
        <taxon>Viridiplantae</taxon>
        <taxon>Streptophyta</taxon>
        <taxon>Embryophyta</taxon>
        <taxon>Tracheophyta</taxon>
        <taxon>Spermatophyta</taxon>
        <taxon>Magnoliopsida</taxon>
        <taxon>eudicotyledons</taxon>
        <taxon>Gunneridae</taxon>
        <taxon>Pentapetalae</taxon>
        <taxon>rosids</taxon>
        <taxon>fabids</taxon>
        <taxon>Fabales</taxon>
        <taxon>Fabaceae</taxon>
        <taxon>Papilionoideae</taxon>
        <taxon>50 kb inversion clade</taxon>
        <taxon>NPAAA clade</taxon>
        <taxon>Hologalegina</taxon>
        <taxon>IRL clade</taxon>
        <taxon>Fabeae</taxon>
        <taxon>Lathyrus</taxon>
    </lineage>
</organism>
<accession>A0A9D4VSX0</accession>
<keyword evidence="2" id="KW-0540">Nuclease</keyword>
<dbReference type="PANTHER" id="PTHR11240">
    <property type="entry name" value="RIBONUCLEASE T2"/>
    <property type="match status" value="1"/>
</dbReference>
<dbReference type="InterPro" id="IPR018188">
    <property type="entry name" value="RNase_T2_His_AS_1"/>
</dbReference>
<proteinExistence type="inferred from homology"/>
<keyword evidence="8" id="KW-1185">Reference proteome</keyword>
<comment type="caution">
    <text evidence="7">The sequence shown here is derived from an EMBL/GenBank/DDBJ whole genome shotgun (WGS) entry which is preliminary data.</text>
</comment>
<dbReference type="PANTHER" id="PTHR11240:SF75">
    <property type="entry name" value="RIBONUCLEASE 3"/>
    <property type="match status" value="1"/>
</dbReference>
<dbReference type="Gramene" id="Psat07G0463700-T1">
    <property type="protein sequence ID" value="KAI5389051.1"/>
    <property type="gene ID" value="KIW84_074637"/>
</dbReference>
<keyword evidence="3" id="KW-0255">Endonuclease</keyword>
<dbReference type="InterPro" id="IPR001568">
    <property type="entry name" value="RNase_T2-like"/>
</dbReference>
<dbReference type="Proteomes" id="UP001058974">
    <property type="component" value="Chromosome 7"/>
</dbReference>
<dbReference type="GO" id="GO:0003723">
    <property type="term" value="F:RNA binding"/>
    <property type="evidence" value="ECO:0007669"/>
    <property type="project" value="InterPro"/>
</dbReference>
<dbReference type="GO" id="GO:0006401">
    <property type="term" value="P:RNA catabolic process"/>
    <property type="evidence" value="ECO:0007669"/>
    <property type="project" value="TreeGrafter"/>
</dbReference>
<evidence type="ECO:0000256" key="3">
    <source>
        <dbReference type="ARBA" id="ARBA00022759"/>
    </source>
</evidence>
<evidence type="ECO:0000256" key="6">
    <source>
        <dbReference type="RuleBase" id="RU004328"/>
    </source>
</evidence>